<accession>F8P5W8</accession>
<dbReference type="AlphaFoldDB" id="F8P5W8"/>
<sequence>MQLATRLNFVAANRTIPYIHSTFLLTSSQGSIGRWSRQSPSLSSLSIRHLKIGLSRETYTPLF</sequence>
<dbReference type="Proteomes" id="UP000008064">
    <property type="component" value="Unassembled WGS sequence"/>
</dbReference>
<dbReference type="EMBL" id="GL945438">
    <property type="protein sequence ID" value="EGO22005.1"/>
    <property type="molecule type" value="Genomic_DNA"/>
</dbReference>
<evidence type="ECO:0000313" key="1">
    <source>
        <dbReference type="EMBL" id="EGO22005.1"/>
    </source>
</evidence>
<dbReference type="GeneID" id="18820590"/>
<dbReference type="RefSeq" id="XP_007321791.1">
    <property type="nucleotide sequence ID" value="XM_007321729.1"/>
</dbReference>
<protein>
    <submittedName>
        <fullName evidence="1">Uncharacterized protein</fullName>
    </submittedName>
</protein>
<dbReference type="HOGENOM" id="CLU_2887186_0_0_1"/>
<dbReference type="KEGG" id="sla:SERLADRAFT_475110"/>
<gene>
    <name evidence="1" type="ORF">SERLADRAFT_475110</name>
</gene>
<organism>
    <name type="scientific">Serpula lacrymans var. lacrymans (strain S7.9)</name>
    <name type="common">Dry rot fungus</name>
    <dbReference type="NCBI Taxonomy" id="578457"/>
    <lineage>
        <taxon>Eukaryota</taxon>
        <taxon>Fungi</taxon>
        <taxon>Dikarya</taxon>
        <taxon>Basidiomycota</taxon>
        <taxon>Agaricomycotina</taxon>
        <taxon>Agaricomycetes</taxon>
        <taxon>Agaricomycetidae</taxon>
        <taxon>Boletales</taxon>
        <taxon>Coniophorineae</taxon>
        <taxon>Serpulaceae</taxon>
        <taxon>Serpula</taxon>
    </lineage>
</organism>
<name>F8P5W8_SERL9</name>
<proteinExistence type="predicted"/>
<reference evidence="1" key="1">
    <citation type="submission" date="2011-04" db="EMBL/GenBank/DDBJ databases">
        <title>Evolution of plant cell wall degrading machinery underlies the functional diversity of forest fungi.</title>
        <authorList>
            <consortium name="US DOE Joint Genome Institute (JGI-PGF)"/>
            <person name="Eastwood D.C."/>
            <person name="Floudas D."/>
            <person name="Binder M."/>
            <person name="Majcherczyk A."/>
            <person name="Schneider P."/>
            <person name="Aerts A."/>
            <person name="Asiegbu F.O."/>
            <person name="Baker S.E."/>
            <person name="Barry K."/>
            <person name="Bendiksby M."/>
            <person name="Blumentritt M."/>
            <person name="Coutinho P.M."/>
            <person name="Cullen D."/>
            <person name="Cullen D."/>
            <person name="Gathman A."/>
            <person name="Goodell B."/>
            <person name="Henrissat B."/>
            <person name="Ihrmark K."/>
            <person name="Kauserud H."/>
            <person name="Kohler A."/>
            <person name="LaButti K."/>
            <person name="Lapidus A."/>
            <person name="Lavin J.L."/>
            <person name="Lee Y.-H."/>
            <person name="Lindquist E."/>
            <person name="Lilly W."/>
            <person name="Lucas S."/>
            <person name="Morin E."/>
            <person name="Murat C."/>
            <person name="Oguiza J.A."/>
            <person name="Park J."/>
            <person name="Pisabarro A.G."/>
            <person name="Riley R."/>
            <person name="Rosling A."/>
            <person name="Salamov A."/>
            <person name="Schmidt O."/>
            <person name="Schmutz J."/>
            <person name="Skrede I."/>
            <person name="Stenlid J."/>
            <person name="Wiebenga A."/>
            <person name="Xie X."/>
            <person name="Kues U."/>
            <person name="Hibbett D.S."/>
            <person name="Hoffmeister D."/>
            <person name="Hogberg N."/>
            <person name="Martin F."/>
            <person name="Grigoriev I.V."/>
            <person name="Watkinson S.C."/>
        </authorList>
    </citation>
    <scope>NUCLEOTIDE SEQUENCE</scope>
    <source>
        <strain evidence="1">S7.9</strain>
    </source>
</reference>